<evidence type="ECO:0000313" key="3">
    <source>
        <dbReference type="Proteomes" id="UP001211065"/>
    </source>
</evidence>
<evidence type="ECO:0000313" key="2">
    <source>
        <dbReference type="EMBL" id="KAJ3217436.1"/>
    </source>
</evidence>
<protein>
    <submittedName>
        <fullName evidence="2">Uncharacterized protein</fullName>
    </submittedName>
</protein>
<keyword evidence="1" id="KW-1133">Transmembrane helix</keyword>
<keyword evidence="1" id="KW-0472">Membrane</keyword>
<keyword evidence="1" id="KW-0812">Transmembrane</keyword>
<dbReference type="EMBL" id="JADGJW010000427">
    <property type="protein sequence ID" value="KAJ3217436.1"/>
    <property type="molecule type" value="Genomic_DNA"/>
</dbReference>
<proteinExistence type="predicted"/>
<dbReference type="Proteomes" id="UP001211065">
    <property type="component" value="Unassembled WGS sequence"/>
</dbReference>
<dbReference type="AlphaFoldDB" id="A0AAD5U112"/>
<evidence type="ECO:0000256" key="1">
    <source>
        <dbReference type="SAM" id="Phobius"/>
    </source>
</evidence>
<feature type="transmembrane region" description="Helical" evidence="1">
    <location>
        <begin position="82"/>
        <end position="104"/>
    </location>
</feature>
<accession>A0AAD5U112</accession>
<keyword evidence="3" id="KW-1185">Reference proteome</keyword>
<comment type="caution">
    <text evidence="2">The sequence shown here is derived from an EMBL/GenBank/DDBJ whole genome shotgun (WGS) entry which is preliminary data.</text>
</comment>
<gene>
    <name evidence="2" type="ORF">HK099_005467</name>
</gene>
<name>A0AAD5U112_9FUNG</name>
<reference evidence="2" key="1">
    <citation type="submission" date="2020-05" db="EMBL/GenBank/DDBJ databases">
        <title>Phylogenomic resolution of chytrid fungi.</title>
        <authorList>
            <person name="Stajich J.E."/>
            <person name="Amses K."/>
            <person name="Simmons R."/>
            <person name="Seto K."/>
            <person name="Myers J."/>
            <person name="Bonds A."/>
            <person name="Quandt C.A."/>
            <person name="Barry K."/>
            <person name="Liu P."/>
            <person name="Grigoriev I."/>
            <person name="Longcore J.E."/>
            <person name="James T.Y."/>
        </authorList>
    </citation>
    <scope>NUCLEOTIDE SEQUENCE</scope>
    <source>
        <strain evidence="2">JEL0476</strain>
    </source>
</reference>
<organism evidence="2 3">
    <name type="scientific">Clydaea vesicula</name>
    <dbReference type="NCBI Taxonomy" id="447962"/>
    <lineage>
        <taxon>Eukaryota</taxon>
        <taxon>Fungi</taxon>
        <taxon>Fungi incertae sedis</taxon>
        <taxon>Chytridiomycota</taxon>
        <taxon>Chytridiomycota incertae sedis</taxon>
        <taxon>Chytridiomycetes</taxon>
        <taxon>Lobulomycetales</taxon>
        <taxon>Lobulomycetaceae</taxon>
        <taxon>Clydaea</taxon>
    </lineage>
</organism>
<sequence>MVQEQNGWKGVTVQVWASAPERTQDFLQVLYKCCGFIKGDTLAYTGHSFLYENSTTKVGDIGLNQCTPGANPPPSTYDGSTLVIRAAITFSVLFLVLAITIPAANRARKSPKQYGKIVTEPSIIQGQGPYQKF</sequence>